<evidence type="ECO:0000313" key="4">
    <source>
        <dbReference type="Proteomes" id="UP000603641"/>
    </source>
</evidence>
<evidence type="ECO:0000256" key="1">
    <source>
        <dbReference type="ARBA" id="ARBA00022729"/>
    </source>
</evidence>
<dbReference type="PANTHER" id="PTHR34216">
    <property type="match status" value="1"/>
</dbReference>
<sequence length="313" mass="35846">MKELISKISVASGFLILLSGLGWGLGFVINEYEILAKEHEGLLPSNQRIALESCEDGSKRIVRTFAVQKAAKDIPILTYHRIVDEKDIVKKHYINGKVNPMIVTKADFKKQMTYLKDEGYITLSLNELHGFLTRDISLPEKSVVITFDDGYKDNFIEAYPILKKYDFKAVNFIITGAISNKVHPYTPEHVQYFGAKELRKGCDVFEYQSHTYSFHKREKKNGVKTSYLLSKSKDDVVNDIHTSIFQLGGERLGFAYPYGEYSPESIKIIKQAGFKMAFTTEDRAASPKDHIYEIPRFQILYNTSLKEFKQLVK</sequence>
<feature type="domain" description="NodB homology" evidence="2">
    <location>
        <begin position="141"/>
        <end position="313"/>
    </location>
</feature>
<proteinExistence type="predicted"/>
<accession>A0ABR8SN62</accession>
<dbReference type="PROSITE" id="PS51677">
    <property type="entry name" value="NODB"/>
    <property type="match status" value="1"/>
</dbReference>
<comment type="caution">
    <text evidence="3">The sequence shown here is derived from an EMBL/GenBank/DDBJ whole genome shotgun (WGS) entry which is preliminary data.</text>
</comment>
<gene>
    <name evidence="3" type="ORF">H9648_12855</name>
</gene>
<dbReference type="InterPro" id="IPR011330">
    <property type="entry name" value="Glyco_hydro/deAcase_b/a-brl"/>
</dbReference>
<evidence type="ECO:0000313" key="3">
    <source>
        <dbReference type="EMBL" id="MBD7964945.1"/>
    </source>
</evidence>
<name>A0ABR8SN62_9BACL</name>
<evidence type="ECO:0000259" key="2">
    <source>
        <dbReference type="PROSITE" id="PS51677"/>
    </source>
</evidence>
<dbReference type="Pfam" id="PF01522">
    <property type="entry name" value="Polysacc_deac_1"/>
    <property type="match status" value="1"/>
</dbReference>
<dbReference type="InterPro" id="IPR002509">
    <property type="entry name" value="NODB_dom"/>
</dbReference>
<keyword evidence="4" id="KW-1185">Reference proteome</keyword>
<dbReference type="InterPro" id="IPR051398">
    <property type="entry name" value="Polysacch_Deacetylase"/>
</dbReference>
<dbReference type="Proteomes" id="UP000603641">
    <property type="component" value="Unassembled WGS sequence"/>
</dbReference>
<dbReference type="CDD" id="cd10966">
    <property type="entry name" value="CE4_yadE_5s"/>
    <property type="match status" value="1"/>
</dbReference>
<organism evidence="3 4">
    <name type="scientific">Fictibacillus norfolkensis</name>
    <dbReference type="NCBI Taxonomy" id="2762233"/>
    <lineage>
        <taxon>Bacteria</taxon>
        <taxon>Bacillati</taxon>
        <taxon>Bacillota</taxon>
        <taxon>Bacilli</taxon>
        <taxon>Bacillales</taxon>
        <taxon>Fictibacillaceae</taxon>
        <taxon>Fictibacillus</taxon>
    </lineage>
</organism>
<dbReference type="PANTHER" id="PTHR34216:SF7">
    <property type="entry name" value="POLY-BETA-1,6-N-ACETYL-D-GLUCOSAMINE N-DEACETYLASE"/>
    <property type="match status" value="1"/>
</dbReference>
<dbReference type="Gene3D" id="3.20.20.370">
    <property type="entry name" value="Glycoside hydrolase/deacetylase"/>
    <property type="match status" value="1"/>
</dbReference>
<dbReference type="EMBL" id="JACSQM010000005">
    <property type="protein sequence ID" value="MBD7964945.1"/>
    <property type="molecule type" value="Genomic_DNA"/>
</dbReference>
<protein>
    <submittedName>
        <fullName evidence="3">Polysaccharide deacetylase family protein</fullName>
    </submittedName>
</protein>
<reference evidence="3 4" key="1">
    <citation type="submission" date="2020-08" db="EMBL/GenBank/DDBJ databases">
        <title>A Genomic Blueprint of the Chicken Gut Microbiome.</title>
        <authorList>
            <person name="Gilroy R."/>
            <person name="Ravi A."/>
            <person name="Getino M."/>
            <person name="Pursley I."/>
            <person name="Horton D.L."/>
            <person name="Alikhan N.-F."/>
            <person name="Baker D."/>
            <person name="Gharbi K."/>
            <person name="Hall N."/>
            <person name="Watson M."/>
            <person name="Adriaenssens E.M."/>
            <person name="Foster-Nyarko E."/>
            <person name="Jarju S."/>
            <person name="Secka A."/>
            <person name="Antonio M."/>
            <person name="Oren A."/>
            <person name="Chaudhuri R."/>
            <person name="La Ragione R.M."/>
            <person name="Hildebrand F."/>
            <person name="Pallen M.J."/>
        </authorList>
    </citation>
    <scope>NUCLEOTIDE SEQUENCE [LARGE SCALE GENOMIC DNA]</scope>
    <source>
        <strain evidence="3 4">Sa2CUA10</strain>
    </source>
</reference>
<keyword evidence="1" id="KW-0732">Signal</keyword>
<dbReference type="RefSeq" id="WP_191754216.1">
    <property type="nucleotide sequence ID" value="NZ_JACSQM010000005.1"/>
</dbReference>
<dbReference type="SUPFAM" id="SSF88713">
    <property type="entry name" value="Glycoside hydrolase/deacetylase"/>
    <property type="match status" value="1"/>
</dbReference>